<reference evidence="3" key="1">
    <citation type="journal article" date="2019" name="Int. J. Syst. Evol. Microbiol.">
        <title>The Global Catalogue of Microorganisms (GCM) 10K type strain sequencing project: providing services to taxonomists for standard genome sequencing and annotation.</title>
        <authorList>
            <consortium name="The Broad Institute Genomics Platform"/>
            <consortium name="The Broad Institute Genome Sequencing Center for Infectious Disease"/>
            <person name="Wu L."/>
            <person name="Ma J."/>
        </authorList>
    </citation>
    <scope>NUCLEOTIDE SEQUENCE [LARGE SCALE GENOMIC DNA]</scope>
    <source>
        <strain evidence="3">CCM 8912</strain>
    </source>
</reference>
<feature type="domain" description="G" evidence="1">
    <location>
        <begin position="29"/>
        <end position="50"/>
    </location>
</feature>
<evidence type="ECO:0000313" key="2">
    <source>
        <dbReference type="EMBL" id="MFD1440896.1"/>
    </source>
</evidence>
<evidence type="ECO:0000259" key="1">
    <source>
        <dbReference type="Pfam" id="PF01926"/>
    </source>
</evidence>
<dbReference type="InterPro" id="IPR006073">
    <property type="entry name" value="GTP-bd"/>
</dbReference>
<keyword evidence="3" id="KW-1185">Reference proteome</keyword>
<evidence type="ECO:0000313" key="3">
    <source>
        <dbReference type="Proteomes" id="UP001597212"/>
    </source>
</evidence>
<dbReference type="SUPFAM" id="SSF52540">
    <property type="entry name" value="P-loop containing nucleoside triphosphate hydrolases"/>
    <property type="match status" value="1"/>
</dbReference>
<comment type="caution">
    <text evidence="2">The sequence shown here is derived from an EMBL/GenBank/DDBJ whole genome shotgun (WGS) entry which is preliminary data.</text>
</comment>
<dbReference type="Gene3D" id="3.40.50.300">
    <property type="entry name" value="P-loop containing nucleotide triphosphate hydrolases"/>
    <property type="match status" value="1"/>
</dbReference>
<accession>A0ABW4CVZ3</accession>
<sequence>MDKQEDYKNIINDTLSQVKDEFKKLKKINIVIAGKTGVGKSTLINAAFGQELA</sequence>
<gene>
    <name evidence="2" type="ORF">ACFQ5K_05890</name>
</gene>
<dbReference type="RefSeq" id="WP_164506272.1">
    <property type="nucleotide sequence ID" value="NZ_JBHTOK010000050.1"/>
</dbReference>
<proteinExistence type="predicted"/>
<dbReference type="Proteomes" id="UP001597212">
    <property type="component" value="Unassembled WGS sequence"/>
</dbReference>
<dbReference type="InterPro" id="IPR027417">
    <property type="entry name" value="P-loop_NTPase"/>
</dbReference>
<organism evidence="2 3">
    <name type="scientific">Lacticaseibacillus hegangensis</name>
    <dbReference type="NCBI Taxonomy" id="2486010"/>
    <lineage>
        <taxon>Bacteria</taxon>
        <taxon>Bacillati</taxon>
        <taxon>Bacillota</taxon>
        <taxon>Bacilli</taxon>
        <taxon>Lactobacillales</taxon>
        <taxon>Lactobacillaceae</taxon>
        <taxon>Lacticaseibacillus</taxon>
    </lineage>
</organism>
<dbReference type="Pfam" id="PF01926">
    <property type="entry name" value="MMR_HSR1"/>
    <property type="match status" value="1"/>
</dbReference>
<name>A0ABW4CVZ3_9LACO</name>
<dbReference type="EMBL" id="JBHTOK010000050">
    <property type="protein sequence ID" value="MFD1440896.1"/>
    <property type="molecule type" value="Genomic_DNA"/>
</dbReference>
<protein>
    <submittedName>
        <fullName evidence="2">GTPase</fullName>
    </submittedName>
</protein>